<name>A0A430FAL1_9BIFI</name>
<comment type="caution">
    <text evidence="1">The sequence shown here is derived from an EMBL/GenBank/DDBJ whole genome shotgun (WGS) entry which is preliminary data.</text>
</comment>
<dbReference type="EMBL" id="QXGI01000001">
    <property type="protein sequence ID" value="RSX49832.1"/>
    <property type="molecule type" value="Genomic_DNA"/>
</dbReference>
<sequence>MAMTSTGKTWERREGFSYWTLRAHWDLGDRGDDAPIPARRYASEPTVTCGMFRAWDTGLAPDDWVCRIGWDGRHDHWMTLDWSACVMPAAARATLRHIMAGAAPSRLPLRAPVTILYDHAPAHGAPFPTVTIHVRPHGGGIPDVHTSHDATLSAEQAMTLRVGAHLLASFLEADRPGRGAPHPPTAHMTAIDHDPLLLPLTGHVDHTPPYIGGSASMADSGM</sequence>
<accession>A0A430FAL1</accession>
<gene>
    <name evidence="1" type="ORF">D2E22_0293</name>
</gene>
<reference evidence="1 2" key="1">
    <citation type="submission" date="2018-09" db="EMBL/GenBank/DDBJ databases">
        <title>Characterization of the phylogenetic diversity of five novel species belonging to the genus Bifidobacterium.</title>
        <authorList>
            <person name="Lugli G.A."/>
            <person name="Duranti S."/>
            <person name="Milani C."/>
        </authorList>
    </citation>
    <scope>NUCLEOTIDE SEQUENCE [LARGE SCALE GENOMIC DNA]</scope>
    <source>
        <strain evidence="1 2">2020B</strain>
    </source>
</reference>
<organism evidence="1 2">
    <name type="scientific">Bifidobacterium castoris</name>
    <dbReference type="NCBI Taxonomy" id="2306972"/>
    <lineage>
        <taxon>Bacteria</taxon>
        <taxon>Bacillati</taxon>
        <taxon>Actinomycetota</taxon>
        <taxon>Actinomycetes</taxon>
        <taxon>Bifidobacteriales</taxon>
        <taxon>Bifidobacteriaceae</taxon>
        <taxon>Bifidobacterium</taxon>
    </lineage>
</organism>
<evidence type="ECO:0000313" key="2">
    <source>
        <dbReference type="Proteomes" id="UP000288052"/>
    </source>
</evidence>
<dbReference type="AlphaFoldDB" id="A0A430FAL1"/>
<proteinExistence type="predicted"/>
<protein>
    <submittedName>
        <fullName evidence="1">Uncharacterized protein</fullName>
    </submittedName>
</protein>
<dbReference type="Proteomes" id="UP000288052">
    <property type="component" value="Unassembled WGS sequence"/>
</dbReference>
<evidence type="ECO:0000313" key="1">
    <source>
        <dbReference type="EMBL" id="RSX49832.1"/>
    </source>
</evidence>
<keyword evidence="2" id="KW-1185">Reference proteome</keyword>